<comment type="caution">
    <text evidence="1">The sequence shown here is derived from an EMBL/GenBank/DDBJ whole genome shotgun (WGS) entry which is preliminary data.</text>
</comment>
<evidence type="ECO:0000313" key="2">
    <source>
        <dbReference type="Proteomes" id="UP000094224"/>
    </source>
</evidence>
<dbReference type="AlphaFoldDB" id="A0A1E3S805"/>
<dbReference type="EMBL" id="MIHC01000100">
    <property type="protein sequence ID" value="ODQ98279.1"/>
    <property type="molecule type" value="Genomic_DNA"/>
</dbReference>
<sequence>MATSEDFDLAIDTGTAIDLAAVEEWVDGQSDINDLLQDGLPVGPDEGPTSAVDIDRIGTLLRRIAEEIGLAI</sequence>
<dbReference type="Proteomes" id="UP000094224">
    <property type="component" value="Unassembled WGS sequence"/>
</dbReference>
<gene>
    <name evidence="1" type="ORF">BHQ21_25960</name>
</gene>
<evidence type="ECO:0000313" key="1">
    <source>
        <dbReference type="EMBL" id="ODQ98279.1"/>
    </source>
</evidence>
<organism evidence="1 2">
    <name type="scientific">Mycobacterium sherrisii</name>
    <dbReference type="NCBI Taxonomy" id="243061"/>
    <lineage>
        <taxon>Bacteria</taxon>
        <taxon>Bacillati</taxon>
        <taxon>Actinomycetota</taxon>
        <taxon>Actinomycetes</taxon>
        <taxon>Mycobacteriales</taxon>
        <taxon>Mycobacteriaceae</taxon>
        <taxon>Mycobacterium</taxon>
        <taxon>Mycobacterium simiae complex</taxon>
    </lineage>
</organism>
<reference evidence="2" key="1">
    <citation type="submission" date="2016-09" db="EMBL/GenBank/DDBJ databases">
        <authorList>
            <person name="Greninger A.L."/>
            <person name="Jerome K.R."/>
            <person name="Mcnair B."/>
            <person name="Wallis C."/>
            <person name="Fang F."/>
        </authorList>
    </citation>
    <scope>NUCLEOTIDE SEQUENCE [LARGE SCALE GENOMIC DNA]</scope>
    <source>
        <strain evidence="2">BC1_M4</strain>
    </source>
</reference>
<dbReference type="RefSeq" id="WP_069403123.1">
    <property type="nucleotide sequence ID" value="NZ_MIHC01000100.1"/>
</dbReference>
<proteinExistence type="predicted"/>
<name>A0A1E3S805_9MYCO</name>
<protein>
    <submittedName>
        <fullName evidence="1">Uncharacterized protein</fullName>
    </submittedName>
</protein>
<keyword evidence="2" id="KW-1185">Reference proteome</keyword>
<accession>A0A1E3S805</accession>